<evidence type="ECO:0000313" key="1">
    <source>
        <dbReference type="EMBL" id="KEY64480.1"/>
    </source>
</evidence>
<dbReference type="AlphaFoldDB" id="A0A084AGQ1"/>
<evidence type="ECO:0000313" key="2">
    <source>
        <dbReference type="Proteomes" id="UP000028045"/>
    </source>
</evidence>
<dbReference type="HOGENOM" id="CLU_139293_0_0_1"/>
<dbReference type="EMBL" id="KL648736">
    <property type="protein sequence ID" value="KEY64480.1"/>
    <property type="molecule type" value="Genomic_DNA"/>
</dbReference>
<dbReference type="OrthoDB" id="4392610at2759"/>
<gene>
    <name evidence="1" type="ORF">S7711_07228</name>
</gene>
<dbReference type="Proteomes" id="UP000028045">
    <property type="component" value="Unassembled WGS sequence"/>
</dbReference>
<reference evidence="1 2" key="1">
    <citation type="journal article" date="2014" name="BMC Genomics">
        <title>Comparative genome sequencing reveals chemotype-specific gene clusters in the toxigenic black mold Stachybotrys.</title>
        <authorList>
            <person name="Semeiks J."/>
            <person name="Borek D."/>
            <person name="Otwinowski Z."/>
            <person name="Grishin N.V."/>
        </authorList>
    </citation>
    <scope>NUCLEOTIDE SEQUENCE [LARGE SCALE GENOMIC DNA]</scope>
    <source>
        <strain evidence="2">CBS 109288 / IBT 7711</strain>
    </source>
</reference>
<accession>A0A084AGQ1</accession>
<name>A0A084AGQ1_STACB</name>
<keyword evidence="2" id="KW-1185">Reference proteome</keyword>
<protein>
    <submittedName>
        <fullName evidence="1">Uncharacterized protein</fullName>
    </submittedName>
</protein>
<organism evidence="1 2">
    <name type="scientific">Stachybotrys chartarum (strain CBS 109288 / IBT 7711)</name>
    <name type="common">Toxic black mold</name>
    <name type="synonym">Stilbospora chartarum</name>
    <dbReference type="NCBI Taxonomy" id="1280523"/>
    <lineage>
        <taxon>Eukaryota</taxon>
        <taxon>Fungi</taxon>
        <taxon>Dikarya</taxon>
        <taxon>Ascomycota</taxon>
        <taxon>Pezizomycotina</taxon>
        <taxon>Sordariomycetes</taxon>
        <taxon>Hypocreomycetidae</taxon>
        <taxon>Hypocreales</taxon>
        <taxon>Stachybotryaceae</taxon>
        <taxon>Stachybotrys</taxon>
    </lineage>
</organism>
<sequence length="130" mass="15276">MAPERSITQAYRHLYKSLLRATRYSQPASTVVRDVLRNAFREKDAVYEPETVKRTIWFISAAGRESGWEHKVLKNLIRVRMNQHQAVRNWSYPRARARETSPLAHEINTAYDHYNMTLAMLNKSLSLCLR</sequence>
<proteinExistence type="predicted"/>